<gene>
    <name evidence="1" type="ORF">MNBD_ALPHA05-2297</name>
</gene>
<proteinExistence type="predicted"/>
<sequence length="136" mass="14590">MIIAPLITLAAMANATDPTPADAGAPLMVRAGEHGGYSRIVIPNAPETWEIQTEGRTVTVVFPNAAQRLDVTGVGKTRKAHRVLNASSNPTADGDELIFTLNCDCEARAERSDHKSLIIDIFDKQAELVVKQKPVS</sequence>
<feature type="non-terminal residue" evidence="1">
    <location>
        <position position="136"/>
    </location>
</feature>
<protein>
    <submittedName>
        <fullName evidence="1">Uncharacterized protein</fullName>
    </submittedName>
</protein>
<dbReference type="AlphaFoldDB" id="A0A3B0STT3"/>
<organism evidence="1">
    <name type="scientific">hydrothermal vent metagenome</name>
    <dbReference type="NCBI Taxonomy" id="652676"/>
    <lineage>
        <taxon>unclassified sequences</taxon>
        <taxon>metagenomes</taxon>
        <taxon>ecological metagenomes</taxon>
    </lineage>
</organism>
<reference evidence="1" key="1">
    <citation type="submission" date="2018-06" db="EMBL/GenBank/DDBJ databases">
        <authorList>
            <person name="Zhirakovskaya E."/>
        </authorList>
    </citation>
    <scope>NUCLEOTIDE SEQUENCE</scope>
</reference>
<name>A0A3B0STT3_9ZZZZ</name>
<evidence type="ECO:0000313" key="1">
    <source>
        <dbReference type="EMBL" id="VAW07463.1"/>
    </source>
</evidence>
<dbReference type="EMBL" id="UOEH01000584">
    <property type="protein sequence ID" value="VAW07463.1"/>
    <property type="molecule type" value="Genomic_DNA"/>
</dbReference>
<accession>A0A3B0STT3</accession>